<proteinExistence type="predicted"/>
<protein>
    <submittedName>
        <fullName evidence="1">Uncharacterized protein</fullName>
    </submittedName>
</protein>
<evidence type="ECO:0000313" key="2">
    <source>
        <dbReference type="Proteomes" id="UP000239888"/>
    </source>
</evidence>
<dbReference type="EMBL" id="CP018049">
    <property type="protein sequence ID" value="AUZ46130.1"/>
    <property type="molecule type" value="Genomic_DNA"/>
</dbReference>
<dbReference type="KEGG" id="poi:BOP93_11165"/>
<name>A0A2L0RVR7_9PSED</name>
<gene>
    <name evidence="1" type="ORF">BOP93_11165</name>
</gene>
<dbReference type="AlphaFoldDB" id="A0A2L0RVR7"/>
<reference evidence="1 2" key="1">
    <citation type="journal article" date="2018" name="Front. Microbiol.">
        <title>Pseudomonas orientalis F9: A Potent Antagonist against Phytopathogens with Phytotoxic Effect in the Apple Flower.</title>
        <authorList>
            <person name="Zengerer V."/>
            <person name="Schmid M."/>
            <person name="Bieri M."/>
            <person name="Muller D.C."/>
            <person name="Remus-Emsermann M.N.P."/>
            <person name="Ahrens C.H."/>
            <person name="Pelludat C."/>
        </authorList>
    </citation>
    <scope>NUCLEOTIDE SEQUENCE [LARGE SCALE GENOMIC DNA]</scope>
    <source>
        <strain evidence="1 2">F9</strain>
    </source>
</reference>
<accession>A0A2L0RVR7</accession>
<dbReference type="Proteomes" id="UP000239888">
    <property type="component" value="Chromosome"/>
</dbReference>
<organism evidence="1 2">
    <name type="scientific">Pseudomonas orientalis</name>
    <dbReference type="NCBI Taxonomy" id="76758"/>
    <lineage>
        <taxon>Bacteria</taxon>
        <taxon>Pseudomonadati</taxon>
        <taxon>Pseudomonadota</taxon>
        <taxon>Gammaproteobacteria</taxon>
        <taxon>Pseudomonadales</taxon>
        <taxon>Pseudomonadaceae</taxon>
        <taxon>Pseudomonas</taxon>
    </lineage>
</organism>
<evidence type="ECO:0000313" key="1">
    <source>
        <dbReference type="EMBL" id="AUZ46130.1"/>
    </source>
</evidence>
<sequence>MKRQTLEAIRNFQNERKANPGVLALPDAELEGEVPNFPGLITKSVALAEDMMVTLPRPDDFSTDPMNPDTYSLWVQPNDGADWANPIIVPAANVPATGLEINLVRGRRPVGINKLKYKIDVSSVGNSTESNPQLLIIDLEPPYASFVGTIPAPIPPVDLPDSVDADYFSSKPNQTAIFKFPDYVGQGKAPGDKALLYFADLDEPYLPTAGDTNPFWTIPADLSLPLPLSVVQGHPNGLHNLRYVIVDAAGNESRLSGAFDLDVSLFPKPGNFKVPTIDLAVPGDGLLNRADVAALNGAIVRIAQYDNVLRADDVLSITLTTPLGRQTLPDFPVASAIFPIPVHVDYATLVALYGATVGELPLTVSYVVKRRSVSYPAGLTATTDLDLFVVGPTPEGPDPINTKLNPVRVIGVRQDGSEGPDDNQLTPAHASRAAIARIRLWTDPPTPDASDFELKLFYNGKMVESRLITGGVANQDVDMSIPWADIFEGKNGTKLAYYTIGSAGTTNTQQSPITPVNVTAIVISLDPPVVRNLNPAGFINCDSFRPVGPPPGNLVVFIPPSNEFRIDMVVTLHSQGYSDDVGATPVDAAVGLASRTIRTETDINLGFEVNLGPYATVFKTIQPNAAARLMGSMRLWYSIPMSGGTLDSDEALHRARGHRAGAAGTPGTFCDGTPVPA</sequence>